<evidence type="ECO:0000256" key="2">
    <source>
        <dbReference type="ARBA" id="ARBA00023125"/>
    </source>
</evidence>
<dbReference type="Proteomes" id="UP000623067">
    <property type="component" value="Unassembled WGS sequence"/>
</dbReference>
<reference evidence="5" key="2">
    <citation type="submission" date="2020-09" db="EMBL/GenBank/DDBJ databases">
        <authorList>
            <person name="Sun Q."/>
            <person name="Zhou Y."/>
        </authorList>
    </citation>
    <scope>NUCLEOTIDE SEQUENCE</scope>
    <source>
        <strain evidence="5">CGMCC 1.15330</strain>
    </source>
</reference>
<dbReference type="Pfam" id="PF13377">
    <property type="entry name" value="Peripla_BP_3"/>
    <property type="match status" value="1"/>
</dbReference>
<dbReference type="PROSITE" id="PS50932">
    <property type="entry name" value="HTH_LACI_2"/>
    <property type="match status" value="1"/>
</dbReference>
<name>A0A916TAF4_9SPHN</name>
<dbReference type="InterPro" id="IPR046335">
    <property type="entry name" value="LacI/GalR-like_sensor"/>
</dbReference>
<gene>
    <name evidence="5" type="primary">xylR</name>
    <name evidence="5" type="ORF">GCM10011380_26980</name>
</gene>
<keyword evidence="2" id="KW-0238">DNA-binding</keyword>
<protein>
    <submittedName>
        <fullName evidence="5">LacI family transcriptional regulator</fullName>
    </submittedName>
</protein>
<dbReference type="Pfam" id="PF00356">
    <property type="entry name" value="LacI"/>
    <property type="match status" value="1"/>
</dbReference>
<dbReference type="InterPro" id="IPR010982">
    <property type="entry name" value="Lambda_DNA-bd_dom_sf"/>
</dbReference>
<dbReference type="InterPro" id="IPR000843">
    <property type="entry name" value="HTH_LacI"/>
</dbReference>
<dbReference type="PANTHER" id="PTHR30146:SF153">
    <property type="entry name" value="LACTOSE OPERON REPRESSOR"/>
    <property type="match status" value="1"/>
</dbReference>
<dbReference type="Gene3D" id="1.10.260.40">
    <property type="entry name" value="lambda repressor-like DNA-binding domains"/>
    <property type="match status" value="1"/>
</dbReference>
<feature type="domain" description="HTH lacI-type" evidence="4">
    <location>
        <begin position="19"/>
        <end position="73"/>
    </location>
</feature>
<dbReference type="RefSeq" id="WP_188659277.1">
    <property type="nucleotide sequence ID" value="NZ_BMIH01000003.1"/>
</dbReference>
<evidence type="ECO:0000256" key="3">
    <source>
        <dbReference type="ARBA" id="ARBA00023163"/>
    </source>
</evidence>
<evidence type="ECO:0000256" key="1">
    <source>
        <dbReference type="ARBA" id="ARBA00023015"/>
    </source>
</evidence>
<dbReference type="SUPFAM" id="SSF53822">
    <property type="entry name" value="Periplasmic binding protein-like I"/>
    <property type="match status" value="1"/>
</dbReference>
<proteinExistence type="predicted"/>
<dbReference type="SMART" id="SM00354">
    <property type="entry name" value="HTH_LACI"/>
    <property type="match status" value="1"/>
</dbReference>
<keyword evidence="6" id="KW-1185">Reference proteome</keyword>
<dbReference type="GO" id="GO:0000976">
    <property type="term" value="F:transcription cis-regulatory region binding"/>
    <property type="evidence" value="ECO:0007669"/>
    <property type="project" value="TreeGrafter"/>
</dbReference>
<dbReference type="Gene3D" id="3.40.50.2300">
    <property type="match status" value="2"/>
</dbReference>
<evidence type="ECO:0000259" key="4">
    <source>
        <dbReference type="PROSITE" id="PS50932"/>
    </source>
</evidence>
<accession>A0A916TAF4</accession>
<keyword evidence="3" id="KW-0804">Transcription</keyword>
<dbReference type="PROSITE" id="PS00356">
    <property type="entry name" value="HTH_LACI_1"/>
    <property type="match status" value="1"/>
</dbReference>
<dbReference type="SUPFAM" id="SSF47413">
    <property type="entry name" value="lambda repressor-like DNA-binding domains"/>
    <property type="match status" value="1"/>
</dbReference>
<keyword evidence="1" id="KW-0805">Transcription regulation</keyword>
<evidence type="ECO:0000313" key="6">
    <source>
        <dbReference type="Proteomes" id="UP000623067"/>
    </source>
</evidence>
<dbReference type="CDD" id="cd01392">
    <property type="entry name" value="HTH_LacI"/>
    <property type="match status" value="1"/>
</dbReference>
<evidence type="ECO:0000313" key="5">
    <source>
        <dbReference type="EMBL" id="GGB36198.1"/>
    </source>
</evidence>
<organism evidence="5 6">
    <name type="scientific">Sphingomonas metalli</name>
    <dbReference type="NCBI Taxonomy" id="1779358"/>
    <lineage>
        <taxon>Bacteria</taxon>
        <taxon>Pseudomonadati</taxon>
        <taxon>Pseudomonadota</taxon>
        <taxon>Alphaproteobacteria</taxon>
        <taxon>Sphingomonadales</taxon>
        <taxon>Sphingomonadaceae</taxon>
        <taxon>Sphingomonas</taxon>
    </lineage>
</organism>
<comment type="caution">
    <text evidence="5">The sequence shown here is derived from an EMBL/GenBank/DDBJ whole genome shotgun (WGS) entry which is preliminary data.</text>
</comment>
<dbReference type="InterPro" id="IPR028082">
    <property type="entry name" value="Peripla_BP_I"/>
</dbReference>
<dbReference type="EMBL" id="BMIH01000003">
    <property type="protein sequence ID" value="GGB36198.1"/>
    <property type="molecule type" value="Genomic_DNA"/>
</dbReference>
<dbReference type="PANTHER" id="PTHR30146">
    <property type="entry name" value="LACI-RELATED TRANSCRIPTIONAL REPRESSOR"/>
    <property type="match status" value="1"/>
</dbReference>
<reference evidence="5" key="1">
    <citation type="journal article" date="2014" name="Int. J. Syst. Evol. Microbiol.">
        <title>Complete genome sequence of Corynebacterium casei LMG S-19264T (=DSM 44701T), isolated from a smear-ripened cheese.</title>
        <authorList>
            <consortium name="US DOE Joint Genome Institute (JGI-PGF)"/>
            <person name="Walter F."/>
            <person name="Albersmeier A."/>
            <person name="Kalinowski J."/>
            <person name="Ruckert C."/>
        </authorList>
    </citation>
    <scope>NUCLEOTIDE SEQUENCE</scope>
    <source>
        <strain evidence="5">CGMCC 1.15330</strain>
    </source>
</reference>
<dbReference type="AlphaFoldDB" id="A0A916TAF4"/>
<dbReference type="CDD" id="cd01545">
    <property type="entry name" value="PBP1_SalR"/>
    <property type="match status" value="1"/>
</dbReference>
<sequence length="363" mass="39003">MTGSTRRPKTHSAKQRGAATIGDIAAAAGVSKMTVSRVLSSPWSVRPDTRERIMQLVADLHYVPNRSARMLSGAELLRLGLLYNSPRSSYIVDFLMGAIDQASIMDIQLLSRPVELEVDALGVLKGMVASGVDGIILTPPLSDVDALLAVARAAAMPVLLVGADHPEDMLSSISIDEGAAAREITQHLIARGHRRIGFIMGEPVLAASHTRLEGFRAAMSEAGLTVEPDLIAQGYFTYRSGLVAAEQLLDRDDPPTAIFASNDDMAAATVMVAHRRGLDVPDRLTVCGFDDSWIATNIYPELTTIRQPIRDMAVDSIVLMAEAVRTARQGKPFVRRQVADHALIVRQSVGAPNEAVPAGREDA</sequence>
<dbReference type="GO" id="GO:0003700">
    <property type="term" value="F:DNA-binding transcription factor activity"/>
    <property type="evidence" value="ECO:0007669"/>
    <property type="project" value="TreeGrafter"/>
</dbReference>